<comment type="subcellular location">
    <subcellularLocation>
        <location evidence="1">Membrane</location>
        <topology evidence="1">Multi-pass membrane protein</topology>
    </subcellularLocation>
</comment>
<comment type="caution">
    <text evidence="9">The sequence shown here is derived from an EMBL/GenBank/DDBJ whole genome shotgun (WGS) entry which is preliminary data.</text>
</comment>
<keyword evidence="5 7" id="KW-0472">Membrane</keyword>
<evidence type="ECO:0000256" key="5">
    <source>
        <dbReference type="ARBA" id="ARBA00023136"/>
    </source>
</evidence>
<organism evidence="9 10">
    <name type="scientific">Coccomyxa subellipsoidea</name>
    <dbReference type="NCBI Taxonomy" id="248742"/>
    <lineage>
        <taxon>Eukaryota</taxon>
        <taxon>Viridiplantae</taxon>
        <taxon>Chlorophyta</taxon>
        <taxon>core chlorophytes</taxon>
        <taxon>Trebouxiophyceae</taxon>
        <taxon>Trebouxiophyceae incertae sedis</taxon>
        <taxon>Coccomyxaceae</taxon>
        <taxon>Coccomyxa</taxon>
    </lineage>
</organism>
<feature type="transmembrane region" description="Helical" evidence="7">
    <location>
        <begin position="362"/>
        <end position="380"/>
    </location>
</feature>
<dbReference type="InterPro" id="IPR011701">
    <property type="entry name" value="MFS"/>
</dbReference>
<dbReference type="Gene3D" id="1.20.1250.20">
    <property type="entry name" value="MFS general substrate transporter like domains"/>
    <property type="match status" value="2"/>
</dbReference>
<dbReference type="InterPro" id="IPR036259">
    <property type="entry name" value="MFS_trans_sf"/>
</dbReference>
<feature type="transmembrane region" description="Helical" evidence="7">
    <location>
        <begin position="171"/>
        <end position="195"/>
    </location>
</feature>
<dbReference type="EMBL" id="JALJOT010000001">
    <property type="protein sequence ID" value="KAK9919040.1"/>
    <property type="molecule type" value="Genomic_DNA"/>
</dbReference>
<feature type="transmembrane region" description="Helical" evidence="7">
    <location>
        <begin position="291"/>
        <end position="310"/>
    </location>
</feature>
<proteinExistence type="predicted"/>
<evidence type="ECO:0000256" key="3">
    <source>
        <dbReference type="ARBA" id="ARBA00022692"/>
    </source>
</evidence>
<dbReference type="Proteomes" id="UP001491310">
    <property type="component" value="Unassembled WGS sequence"/>
</dbReference>
<keyword evidence="10" id="KW-1185">Reference proteome</keyword>
<sequence length="509" mass="54786">MASGKVADHEQRPGEVDITNRGISTADNGVAADKVLGARVIRKCCYYLLPWLWMLVFFTYLDRSNLSFAAFQFKKDIHLSNTVYGLGASIFFVGYTVGQVPSNLCLKAIGAPWLTIILVAWGLVSALGCLISTPNGYIVQRLILGIVESGTFPGMWFHITTFFSANETGPALALVATSTALSQVIGAPIGAALMLMDGLRGIRGWKWLFMLEGVITMVFGVIFYFGLAQTPLKAYFLKPEERTWLDNRQKREAQIRASANPNSGSMISSFFNFRIWWLALAWLLEETVRYGILFWVPLLLDGIISGNFNGKSAVTSLADPKAQAWYSAKLALISAILYVSAAIAMTLIAWSSKQHREKNLHTAIPLLCSGIAFICVPIATQQRGTIAGFAVLCVAGACTWCTFGPAWSWPAEIFHGPARASGIALFNSCGAAGGIIGPYLIGYLSDHYSYGVAMTTLGAFNLAAALLFGTFPGASKADKEAALAAEQSTAVTHPATSPKVTNGKAVETA</sequence>
<keyword evidence="4 7" id="KW-1133">Transmembrane helix</keyword>
<gene>
    <name evidence="9" type="ORF">WJX75_008922</name>
</gene>
<feature type="transmembrane region" description="Helical" evidence="7">
    <location>
        <begin position="420"/>
        <end position="441"/>
    </location>
</feature>
<dbReference type="PANTHER" id="PTHR43791">
    <property type="entry name" value="PERMEASE-RELATED"/>
    <property type="match status" value="1"/>
</dbReference>
<dbReference type="PANTHER" id="PTHR43791:SF36">
    <property type="entry name" value="TRANSPORTER, PUTATIVE (AFU_ORTHOLOGUE AFUA_6G08340)-RELATED"/>
    <property type="match status" value="1"/>
</dbReference>
<name>A0ABR2Z504_9CHLO</name>
<protein>
    <recommendedName>
        <fullName evidence="8">Major facilitator superfamily (MFS) profile domain-containing protein</fullName>
    </recommendedName>
</protein>
<dbReference type="Pfam" id="PF07690">
    <property type="entry name" value="MFS_1"/>
    <property type="match status" value="1"/>
</dbReference>
<evidence type="ECO:0000313" key="9">
    <source>
        <dbReference type="EMBL" id="KAK9919040.1"/>
    </source>
</evidence>
<feature type="transmembrane region" description="Helical" evidence="7">
    <location>
        <begin position="110"/>
        <end position="130"/>
    </location>
</feature>
<feature type="region of interest" description="Disordered" evidence="6">
    <location>
        <begin position="488"/>
        <end position="509"/>
    </location>
</feature>
<evidence type="ECO:0000313" key="10">
    <source>
        <dbReference type="Proteomes" id="UP001491310"/>
    </source>
</evidence>
<feature type="domain" description="Major facilitator superfamily (MFS) profile" evidence="8">
    <location>
        <begin position="48"/>
        <end position="476"/>
    </location>
</feature>
<evidence type="ECO:0000256" key="1">
    <source>
        <dbReference type="ARBA" id="ARBA00004141"/>
    </source>
</evidence>
<accession>A0ABR2Z504</accession>
<evidence type="ECO:0000259" key="8">
    <source>
        <dbReference type="PROSITE" id="PS50850"/>
    </source>
</evidence>
<evidence type="ECO:0000256" key="4">
    <source>
        <dbReference type="ARBA" id="ARBA00022989"/>
    </source>
</evidence>
<feature type="transmembrane region" description="Helical" evidence="7">
    <location>
        <begin position="386"/>
        <end position="408"/>
    </location>
</feature>
<feature type="compositionally biased region" description="Polar residues" evidence="6">
    <location>
        <begin position="488"/>
        <end position="500"/>
    </location>
</feature>
<dbReference type="CDD" id="cd17319">
    <property type="entry name" value="MFS_ExuT_GudP_like"/>
    <property type="match status" value="1"/>
</dbReference>
<evidence type="ECO:0000256" key="2">
    <source>
        <dbReference type="ARBA" id="ARBA00022448"/>
    </source>
</evidence>
<feature type="transmembrane region" description="Helical" evidence="7">
    <location>
        <begin position="447"/>
        <end position="469"/>
    </location>
</feature>
<feature type="transmembrane region" description="Helical" evidence="7">
    <location>
        <begin position="142"/>
        <end position="159"/>
    </location>
</feature>
<dbReference type="InterPro" id="IPR020846">
    <property type="entry name" value="MFS_dom"/>
</dbReference>
<dbReference type="PROSITE" id="PS50850">
    <property type="entry name" value="MFS"/>
    <property type="match status" value="1"/>
</dbReference>
<evidence type="ECO:0000256" key="6">
    <source>
        <dbReference type="SAM" id="MobiDB-lite"/>
    </source>
</evidence>
<keyword evidence="2" id="KW-0813">Transport</keyword>
<feature type="transmembrane region" description="Helical" evidence="7">
    <location>
        <begin position="40"/>
        <end position="61"/>
    </location>
</feature>
<feature type="transmembrane region" description="Helical" evidence="7">
    <location>
        <begin position="207"/>
        <end position="227"/>
    </location>
</feature>
<dbReference type="SUPFAM" id="SSF103473">
    <property type="entry name" value="MFS general substrate transporter"/>
    <property type="match status" value="1"/>
</dbReference>
<feature type="transmembrane region" description="Helical" evidence="7">
    <location>
        <begin position="330"/>
        <end position="350"/>
    </location>
</feature>
<feature type="transmembrane region" description="Helical" evidence="7">
    <location>
        <begin position="82"/>
        <end position="98"/>
    </location>
</feature>
<evidence type="ECO:0000256" key="7">
    <source>
        <dbReference type="SAM" id="Phobius"/>
    </source>
</evidence>
<reference evidence="9 10" key="1">
    <citation type="journal article" date="2024" name="Nat. Commun.">
        <title>Phylogenomics reveals the evolutionary origins of lichenization in chlorophyte algae.</title>
        <authorList>
            <person name="Puginier C."/>
            <person name="Libourel C."/>
            <person name="Otte J."/>
            <person name="Skaloud P."/>
            <person name="Haon M."/>
            <person name="Grisel S."/>
            <person name="Petersen M."/>
            <person name="Berrin J.G."/>
            <person name="Delaux P.M."/>
            <person name="Dal Grande F."/>
            <person name="Keller J."/>
        </authorList>
    </citation>
    <scope>NUCLEOTIDE SEQUENCE [LARGE SCALE GENOMIC DNA]</scope>
    <source>
        <strain evidence="9 10">SAG 216-7</strain>
    </source>
</reference>
<keyword evidence="3 7" id="KW-0812">Transmembrane</keyword>